<reference evidence="3 4" key="1">
    <citation type="journal article" date="2013" name="Curr. Biol.">
        <title>The Genome of the Foraminiferan Reticulomyxa filosa.</title>
        <authorList>
            <person name="Glockner G."/>
            <person name="Hulsmann N."/>
            <person name="Schleicher M."/>
            <person name="Noegel A.A."/>
            <person name="Eichinger L."/>
            <person name="Gallinger C."/>
            <person name="Pawlowski J."/>
            <person name="Sierra R."/>
            <person name="Euteneuer U."/>
            <person name="Pillet L."/>
            <person name="Moustafa A."/>
            <person name="Platzer M."/>
            <person name="Groth M."/>
            <person name="Szafranski K."/>
            <person name="Schliwa M."/>
        </authorList>
    </citation>
    <scope>NUCLEOTIDE SEQUENCE [LARGE SCALE GENOMIC DNA]</scope>
</reference>
<dbReference type="Proteomes" id="UP000023152">
    <property type="component" value="Unassembled WGS sequence"/>
</dbReference>
<protein>
    <submittedName>
        <fullName evidence="3">Uncharacterized protein</fullName>
    </submittedName>
</protein>
<gene>
    <name evidence="3" type="ORF">RFI_17882</name>
</gene>
<organism evidence="3 4">
    <name type="scientific">Reticulomyxa filosa</name>
    <dbReference type="NCBI Taxonomy" id="46433"/>
    <lineage>
        <taxon>Eukaryota</taxon>
        <taxon>Sar</taxon>
        <taxon>Rhizaria</taxon>
        <taxon>Retaria</taxon>
        <taxon>Foraminifera</taxon>
        <taxon>Monothalamids</taxon>
        <taxon>Reticulomyxidae</taxon>
        <taxon>Reticulomyxa</taxon>
    </lineage>
</organism>
<keyword evidence="1" id="KW-0175">Coiled coil</keyword>
<feature type="region of interest" description="Disordered" evidence="2">
    <location>
        <begin position="14"/>
        <end position="49"/>
    </location>
</feature>
<feature type="coiled-coil region" evidence="1">
    <location>
        <begin position="149"/>
        <end position="197"/>
    </location>
</feature>
<evidence type="ECO:0000256" key="2">
    <source>
        <dbReference type="SAM" id="MobiDB-lite"/>
    </source>
</evidence>
<comment type="caution">
    <text evidence="3">The sequence shown here is derived from an EMBL/GenBank/DDBJ whole genome shotgun (WGS) entry which is preliminary data.</text>
</comment>
<dbReference type="AlphaFoldDB" id="X6N0D1"/>
<dbReference type="EMBL" id="ASPP01013763">
    <property type="protein sequence ID" value="ETO19348.1"/>
    <property type="molecule type" value="Genomic_DNA"/>
</dbReference>
<accession>X6N0D1</accession>
<keyword evidence="4" id="KW-1185">Reference proteome</keyword>
<evidence type="ECO:0000313" key="3">
    <source>
        <dbReference type="EMBL" id="ETO19348.1"/>
    </source>
</evidence>
<proteinExistence type="predicted"/>
<name>X6N0D1_RETFI</name>
<sequence>MSSNLEREKRRLERLKKDLDAQQKKLDEEKSSLRQEKKQLEADKNKMQRQEKMLKVQKNAATRHLVIQHKNETSKKFFFLNELQCDHYLKKKRNTFKANPVDFGQFGWDAITRSHGSIPSPPPKTIKDFFFPLKKKNIGILDKSKQPRVQKLERELADFKKRYEIKAKQTRDEKTRIEELEGEIRILKRKLKNAKLRYYRKCI</sequence>
<evidence type="ECO:0000313" key="4">
    <source>
        <dbReference type="Proteomes" id="UP000023152"/>
    </source>
</evidence>
<evidence type="ECO:0000256" key="1">
    <source>
        <dbReference type="SAM" id="Coils"/>
    </source>
</evidence>